<organism evidence="1 2">
    <name type="scientific">Cronartium quercuum f. sp. fusiforme G11</name>
    <dbReference type="NCBI Taxonomy" id="708437"/>
    <lineage>
        <taxon>Eukaryota</taxon>
        <taxon>Fungi</taxon>
        <taxon>Dikarya</taxon>
        <taxon>Basidiomycota</taxon>
        <taxon>Pucciniomycotina</taxon>
        <taxon>Pucciniomycetes</taxon>
        <taxon>Pucciniales</taxon>
        <taxon>Coleosporiaceae</taxon>
        <taxon>Cronartium</taxon>
    </lineage>
</organism>
<proteinExistence type="predicted"/>
<accession>A0A9P6N748</accession>
<comment type="caution">
    <text evidence="1">The sequence shown here is derived from an EMBL/GenBank/DDBJ whole genome shotgun (WGS) entry which is preliminary data.</text>
</comment>
<gene>
    <name evidence="1" type="ORF">CROQUDRAFT_102520</name>
</gene>
<dbReference type="Proteomes" id="UP000886653">
    <property type="component" value="Unassembled WGS sequence"/>
</dbReference>
<dbReference type="EMBL" id="MU168114">
    <property type="protein sequence ID" value="KAG0138947.1"/>
    <property type="molecule type" value="Genomic_DNA"/>
</dbReference>
<name>A0A9P6N748_9BASI</name>
<reference evidence="1" key="1">
    <citation type="submission" date="2013-11" db="EMBL/GenBank/DDBJ databases">
        <title>Genome sequence of the fusiform rust pathogen reveals effectors for host alternation and coevolution with pine.</title>
        <authorList>
            <consortium name="DOE Joint Genome Institute"/>
            <person name="Smith K."/>
            <person name="Pendleton A."/>
            <person name="Kubisiak T."/>
            <person name="Anderson C."/>
            <person name="Salamov A."/>
            <person name="Aerts A."/>
            <person name="Riley R."/>
            <person name="Clum A."/>
            <person name="Lindquist E."/>
            <person name="Ence D."/>
            <person name="Campbell M."/>
            <person name="Kronenberg Z."/>
            <person name="Feau N."/>
            <person name="Dhillon B."/>
            <person name="Hamelin R."/>
            <person name="Burleigh J."/>
            <person name="Smith J."/>
            <person name="Yandell M."/>
            <person name="Nelson C."/>
            <person name="Grigoriev I."/>
            <person name="Davis J."/>
        </authorList>
    </citation>
    <scope>NUCLEOTIDE SEQUENCE</scope>
    <source>
        <strain evidence="1">G11</strain>
    </source>
</reference>
<protein>
    <submittedName>
        <fullName evidence="1">Uncharacterized protein</fullName>
    </submittedName>
</protein>
<evidence type="ECO:0000313" key="1">
    <source>
        <dbReference type="EMBL" id="KAG0138947.1"/>
    </source>
</evidence>
<sequence length="72" mass="7827">MARPQFTASLTTRCVPESLVSVALTFAGFRAVTCTVDVRPDVHPQQVTVVWTRTVTTGGLPQLLSFSRVPQP</sequence>
<dbReference type="AlphaFoldDB" id="A0A9P6N748"/>
<evidence type="ECO:0000313" key="2">
    <source>
        <dbReference type="Proteomes" id="UP000886653"/>
    </source>
</evidence>
<keyword evidence="2" id="KW-1185">Reference proteome</keyword>